<accession>A0A4Q9DGT4</accession>
<evidence type="ECO:0000313" key="2">
    <source>
        <dbReference type="Proteomes" id="UP000293142"/>
    </source>
</evidence>
<protein>
    <submittedName>
        <fullName evidence="1">Phytanoyl-CoA dioxygenase family protein</fullName>
    </submittedName>
</protein>
<gene>
    <name evidence="1" type="ORF">EYB31_32275</name>
</gene>
<organism evidence="1 2">
    <name type="scientific">Paenibacillus thalictri</name>
    <dbReference type="NCBI Taxonomy" id="2527873"/>
    <lineage>
        <taxon>Bacteria</taxon>
        <taxon>Bacillati</taxon>
        <taxon>Bacillota</taxon>
        <taxon>Bacilli</taxon>
        <taxon>Bacillales</taxon>
        <taxon>Paenibacillaceae</taxon>
        <taxon>Paenibacillus</taxon>
    </lineage>
</organism>
<dbReference type="GO" id="GO:0005506">
    <property type="term" value="F:iron ion binding"/>
    <property type="evidence" value="ECO:0007669"/>
    <property type="project" value="UniProtKB-ARBA"/>
</dbReference>
<dbReference type="Proteomes" id="UP000293142">
    <property type="component" value="Unassembled WGS sequence"/>
</dbReference>
<sequence>MLQCNQTKPQGVIEVRKLTGEEQKHYDEFGYVVISNFFSADELSEINEELDGCETPAQTSGEHEGFTYQLAMLTDKTKQFAQDERILNLLEDIVKPGISIFSSKLLTKLPGSASVCHWHQDDAYYTEVANSHTRMSIWVPLQDTDERNGCLWIVPGSHKTGLQSHTVKDNGTCRKALDENRVDLSKAVPVRMEAGSMLLFNALTWHSSQGNETDQVRRAFIVSYQEATVPLGRGKQHVILRPAN</sequence>
<dbReference type="InterPro" id="IPR008775">
    <property type="entry name" value="Phytyl_CoA_dOase-like"/>
</dbReference>
<dbReference type="Pfam" id="PF05721">
    <property type="entry name" value="PhyH"/>
    <property type="match status" value="1"/>
</dbReference>
<name>A0A4Q9DGT4_9BACL</name>
<dbReference type="PANTHER" id="PTHR20883:SF48">
    <property type="entry name" value="ECTOINE DIOXYGENASE"/>
    <property type="match status" value="1"/>
</dbReference>
<keyword evidence="1" id="KW-0223">Dioxygenase</keyword>
<keyword evidence="1" id="KW-0560">Oxidoreductase</keyword>
<dbReference type="OrthoDB" id="9814777at2"/>
<evidence type="ECO:0000313" key="1">
    <source>
        <dbReference type="EMBL" id="TBL70916.1"/>
    </source>
</evidence>
<dbReference type="SUPFAM" id="SSF51197">
    <property type="entry name" value="Clavaminate synthase-like"/>
    <property type="match status" value="1"/>
</dbReference>
<dbReference type="GO" id="GO:0016706">
    <property type="term" value="F:2-oxoglutarate-dependent dioxygenase activity"/>
    <property type="evidence" value="ECO:0007669"/>
    <property type="project" value="UniProtKB-ARBA"/>
</dbReference>
<comment type="caution">
    <text evidence="1">The sequence shown here is derived from an EMBL/GenBank/DDBJ whole genome shotgun (WGS) entry which is preliminary data.</text>
</comment>
<keyword evidence="2" id="KW-1185">Reference proteome</keyword>
<dbReference type="PANTHER" id="PTHR20883">
    <property type="entry name" value="PHYTANOYL-COA DIOXYGENASE DOMAIN CONTAINING 1"/>
    <property type="match status" value="1"/>
</dbReference>
<proteinExistence type="predicted"/>
<dbReference type="AlphaFoldDB" id="A0A4Q9DGT4"/>
<dbReference type="Gene3D" id="2.60.120.620">
    <property type="entry name" value="q2cbj1_9rhob like domain"/>
    <property type="match status" value="1"/>
</dbReference>
<reference evidence="1 2" key="1">
    <citation type="submission" date="2019-02" db="EMBL/GenBank/DDBJ databases">
        <title>Paenibacillus sp. nov., isolated from surface-sterilized tissue of Thalictrum simplex L.</title>
        <authorList>
            <person name="Tuo L."/>
        </authorList>
    </citation>
    <scope>NUCLEOTIDE SEQUENCE [LARGE SCALE GENOMIC DNA]</scope>
    <source>
        <strain evidence="1 2">N2SHLJ1</strain>
    </source>
</reference>
<dbReference type="EMBL" id="SIRE01000029">
    <property type="protein sequence ID" value="TBL70916.1"/>
    <property type="molecule type" value="Genomic_DNA"/>
</dbReference>